<evidence type="ECO:0000313" key="2">
    <source>
        <dbReference type="EMBL" id="KAK5976954.1"/>
    </source>
</evidence>
<dbReference type="AlphaFoldDB" id="A0AAN8J1V7"/>
<feature type="non-terminal residue" evidence="2">
    <location>
        <position position="100"/>
    </location>
</feature>
<dbReference type="EMBL" id="WIXE01011197">
    <property type="protein sequence ID" value="KAK5976954.1"/>
    <property type="molecule type" value="Genomic_DNA"/>
</dbReference>
<feature type="non-terminal residue" evidence="2">
    <location>
        <position position="1"/>
    </location>
</feature>
<name>A0AAN8J1V7_TRICO</name>
<gene>
    <name evidence="2" type="ORF">GCK32_005384</name>
</gene>
<protein>
    <submittedName>
        <fullName evidence="2">Uncharacterized protein</fullName>
    </submittedName>
</protein>
<evidence type="ECO:0000256" key="1">
    <source>
        <dbReference type="SAM" id="MobiDB-lite"/>
    </source>
</evidence>
<feature type="region of interest" description="Disordered" evidence="1">
    <location>
        <begin position="1"/>
        <end position="100"/>
    </location>
</feature>
<comment type="caution">
    <text evidence="2">The sequence shown here is derived from an EMBL/GenBank/DDBJ whole genome shotgun (WGS) entry which is preliminary data.</text>
</comment>
<organism evidence="2 3">
    <name type="scientific">Trichostrongylus colubriformis</name>
    <name type="common">Black scour worm</name>
    <dbReference type="NCBI Taxonomy" id="6319"/>
    <lineage>
        <taxon>Eukaryota</taxon>
        <taxon>Metazoa</taxon>
        <taxon>Ecdysozoa</taxon>
        <taxon>Nematoda</taxon>
        <taxon>Chromadorea</taxon>
        <taxon>Rhabditida</taxon>
        <taxon>Rhabditina</taxon>
        <taxon>Rhabditomorpha</taxon>
        <taxon>Strongyloidea</taxon>
        <taxon>Trichostrongylidae</taxon>
        <taxon>Trichostrongylus</taxon>
    </lineage>
</organism>
<sequence>STVRVPGRRSRQDALLEENPSPPPVSRRRASRSPTPYRRSPSQSRPSTPGNHPQTPATGYYAPAHDAQEHRDAPVPPNQKVRKQNSSTNEDTSPPVERQR</sequence>
<evidence type="ECO:0000313" key="3">
    <source>
        <dbReference type="Proteomes" id="UP001331761"/>
    </source>
</evidence>
<keyword evidence="3" id="KW-1185">Reference proteome</keyword>
<dbReference type="Proteomes" id="UP001331761">
    <property type="component" value="Unassembled WGS sequence"/>
</dbReference>
<feature type="compositionally biased region" description="Polar residues" evidence="1">
    <location>
        <begin position="48"/>
        <end position="57"/>
    </location>
</feature>
<reference evidence="2 3" key="1">
    <citation type="submission" date="2019-10" db="EMBL/GenBank/DDBJ databases">
        <title>Assembly and Annotation for the nematode Trichostrongylus colubriformis.</title>
        <authorList>
            <person name="Martin J."/>
        </authorList>
    </citation>
    <scope>NUCLEOTIDE SEQUENCE [LARGE SCALE GENOMIC DNA]</scope>
    <source>
        <strain evidence="2">G859</strain>
        <tissue evidence="2">Whole worm</tissue>
    </source>
</reference>
<accession>A0AAN8J1V7</accession>
<proteinExistence type="predicted"/>
<feature type="compositionally biased region" description="Low complexity" evidence="1">
    <location>
        <begin position="32"/>
        <end position="47"/>
    </location>
</feature>